<dbReference type="InterPro" id="IPR058647">
    <property type="entry name" value="BSH_CzcB-like"/>
</dbReference>
<dbReference type="GO" id="GO:0030313">
    <property type="term" value="C:cell envelope"/>
    <property type="evidence" value="ECO:0007669"/>
    <property type="project" value="TreeGrafter"/>
</dbReference>
<dbReference type="Gene3D" id="2.40.50.100">
    <property type="match status" value="1"/>
</dbReference>
<dbReference type="InterPro" id="IPR006143">
    <property type="entry name" value="RND_pump_MFP"/>
</dbReference>
<dbReference type="GO" id="GO:0022857">
    <property type="term" value="F:transmembrane transporter activity"/>
    <property type="evidence" value="ECO:0007669"/>
    <property type="project" value="InterPro"/>
</dbReference>
<dbReference type="PROSITE" id="PS51257">
    <property type="entry name" value="PROKAR_LIPOPROTEIN"/>
    <property type="match status" value="1"/>
</dbReference>
<dbReference type="AlphaFoldDB" id="A0A3L9Y9B6"/>
<dbReference type="OrthoDB" id="9814657at2"/>
<evidence type="ECO:0000256" key="2">
    <source>
        <dbReference type="ARBA" id="ARBA00022448"/>
    </source>
</evidence>
<name>A0A3L9Y9B6_9FLAO</name>
<evidence type="ECO:0000313" key="5">
    <source>
        <dbReference type="EMBL" id="RMA57291.1"/>
    </source>
</evidence>
<dbReference type="GO" id="GO:0060003">
    <property type="term" value="P:copper ion export"/>
    <property type="evidence" value="ECO:0007669"/>
    <property type="project" value="TreeGrafter"/>
</dbReference>
<dbReference type="Pfam" id="PF25954">
    <property type="entry name" value="Beta-barrel_RND_2"/>
    <property type="match status" value="1"/>
</dbReference>
<dbReference type="FunFam" id="2.40.30.170:FF:000010">
    <property type="entry name" value="Efflux RND transporter periplasmic adaptor subunit"/>
    <property type="match status" value="1"/>
</dbReference>
<keyword evidence="6" id="KW-1185">Reference proteome</keyword>
<dbReference type="RefSeq" id="WP_121908729.1">
    <property type="nucleotide sequence ID" value="NZ_REFC01000015.1"/>
</dbReference>
<dbReference type="Gene3D" id="2.40.30.170">
    <property type="match status" value="1"/>
</dbReference>
<dbReference type="EMBL" id="REFC01000015">
    <property type="protein sequence ID" value="RMA57291.1"/>
    <property type="molecule type" value="Genomic_DNA"/>
</dbReference>
<dbReference type="Proteomes" id="UP000271339">
    <property type="component" value="Unassembled WGS sequence"/>
</dbReference>
<protein>
    <submittedName>
        <fullName evidence="5">Cobalt-zinc-cadmium efflux system membrane fusion protein</fullName>
    </submittedName>
</protein>
<dbReference type="Gene3D" id="2.40.420.20">
    <property type="match status" value="1"/>
</dbReference>
<gene>
    <name evidence="5" type="ORF">BXY75_3179</name>
</gene>
<dbReference type="NCBIfam" id="TIGR01730">
    <property type="entry name" value="RND_mfp"/>
    <property type="match status" value="1"/>
</dbReference>
<dbReference type="Gene3D" id="1.10.287.470">
    <property type="entry name" value="Helix hairpin bin"/>
    <property type="match status" value="1"/>
</dbReference>
<feature type="domain" description="CzcB-like barrel-sandwich hybrid" evidence="4">
    <location>
        <begin position="91"/>
        <end position="236"/>
    </location>
</feature>
<evidence type="ECO:0000313" key="6">
    <source>
        <dbReference type="Proteomes" id="UP000271339"/>
    </source>
</evidence>
<dbReference type="InterPro" id="IPR058792">
    <property type="entry name" value="Beta-barrel_RND_2"/>
</dbReference>
<feature type="domain" description="CusB-like beta-barrel" evidence="3">
    <location>
        <begin position="244"/>
        <end position="313"/>
    </location>
</feature>
<dbReference type="InterPro" id="IPR051909">
    <property type="entry name" value="MFP_Cation_Efflux"/>
</dbReference>
<dbReference type="PANTHER" id="PTHR30097">
    <property type="entry name" value="CATION EFFLUX SYSTEM PROTEIN CUSB"/>
    <property type="match status" value="1"/>
</dbReference>
<sequence>MKNTLYIILPVVILSVLVTSCGYKEGDGHSHGEVVQTEVKQEAPHEKVEEAMLTAQQFEALKMEIGTIKSRQMSGYVEANGTLEVPPQSEAAITSVIGANVVSIEVIEGDKVNKGQVVAYLSHPNIIMKQTDYLNANSNSNFLKKNYERQQKLYEAGVGSGANFQKAEAEYEVSKALVSGMAAQLQLLNINAASIRNGTIAQRVALRSPIEGYVQKVEVKTGQYVEPQTELFEIVDTHHVHADLMVFEKDVYKVKKGQRVIFNVESVPDDELTAEIYSVSKTFEDNPKAVHVHAEIENKKGNLIPGMYIQGKIQIDNAETTALPESAIIKEGDRFYVFSVEKENEDWSFKPVEVILGVKDDTWVTVKFVKEIDANTKFAYNNAYYLIAEMKKGEAGHDH</sequence>
<evidence type="ECO:0000259" key="3">
    <source>
        <dbReference type="Pfam" id="PF25954"/>
    </source>
</evidence>
<dbReference type="PANTHER" id="PTHR30097:SF4">
    <property type="entry name" value="SLR6042 PROTEIN"/>
    <property type="match status" value="1"/>
</dbReference>
<comment type="caution">
    <text evidence="5">The sequence shown here is derived from an EMBL/GenBank/DDBJ whole genome shotgun (WGS) entry which is preliminary data.</text>
</comment>
<keyword evidence="2" id="KW-0813">Transport</keyword>
<evidence type="ECO:0000256" key="1">
    <source>
        <dbReference type="ARBA" id="ARBA00009477"/>
    </source>
</evidence>
<organism evidence="5 6">
    <name type="scientific">Ulvibacter antarcticus</name>
    <dbReference type="NCBI Taxonomy" id="442714"/>
    <lineage>
        <taxon>Bacteria</taxon>
        <taxon>Pseudomonadati</taxon>
        <taxon>Bacteroidota</taxon>
        <taxon>Flavobacteriia</taxon>
        <taxon>Flavobacteriales</taxon>
        <taxon>Flavobacteriaceae</taxon>
        <taxon>Ulvibacter</taxon>
    </lineage>
</organism>
<proteinExistence type="inferred from homology"/>
<accession>A0A3L9Y9B6</accession>
<dbReference type="Pfam" id="PF25973">
    <property type="entry name" value="BSH_CzcB"/>
    <property type="match status" value="1"/>
</dbReference>
<dbReference type="GO" id="GO:0016020">
    <property type="term" value="C:membrane"/>
    <property type="evidence" value="ECO:0007669"/>
    <property type="project" value="InterPro"/>
</dbReference>
<reference evidence="5 6" key="1">
    <citation type="submission" date="2018-10" db="EMBL/GenBank/DDBJ databases">
        <title>Genomic Encyclopedia of Archaeal and Bacterial Type Strains, Phase II (KMG-II): from individual species to whole genera.</title>
        <authorList>
            <person name="Goeker M."/>
        </authorList>
    </citation>
    <scope>NUCLEOTIDE SEQUENCE [LARGE SCALE GENOMIC DNA]</scope>
    <source>
        <strain evidence="5 6">DSM 23424</strain>
    </source>
</reference>
<comment type="similarity">
    <text evidence="1">Belongs to the membrane fusion protein (MFP) (TC 8.A.1) family.</text>
</comment>
<dbReference type="GO" id="GO:0015679">
    <property type="term" value="P:plasma membrane copper ion transport"/>
    <property type="evidence" value="ECO:0007669"/>
    <property type="project" value="TreeGrafter"/>
</dbReference>
<evidence type="ECO:0000259" key="4">
    <source>
        <dbReference type="Pfam" id="PF25973"/>
    </source>
</evidence>
<dbReference type="SUPFAM" id="SSF111369">
    <property type="entry name" value="HlyD-like secretion proteins"/>
    <property type="match status" value="1"/>
</dbReference>